<dbReference type="SUPFAM" id="SSF53706">
    <property type="entry name" value="Formate dehydrogenase/DMSO reductase, domains 1-3"/>
    <property type="match status" value="1"/>
</dbReference>
<evidence type="ECO:0000256" key="3">
    <source>
        <dbReference type="ARBA" id="ARBA00022485"/>
    </source>
</evidence>
<comment type="caution">
    <text evidence="16">The sequence shown here is derived from an EMBL/GenBank/DDBJ whole genome shotgun (WGS) entry which is preliminary data.</text>
</comment>
<dbReference type="GO" id="GO:0003954">
    <property type="term" value="F:NADH dehydrogenase activity"/>
    <property type="evidence" value="ECO:0007669"/>
    <property type="project" value="TreeGrafter"/>
</dbReference>
<dbReference type="PROSITE" id="PS51085">
    <property type="entry name" value="2FE2S_FER_2"/>
    <property type="match status" value="1"/>
</dbReference>
<feature type="domain" description="4Fe-4S Mo/W bis-MGD-type" evidence="14">
    <location>
        <begin position="242"/>
        <end position="305"/>
    </location>
</feature>
<dbReference type="Pfam" id="PF10588">
    <property type="entry name" value="NADH-G_4Fe-4S_3"/>
    <property type="match status" value="1"/>
</dbReference>
<dbReference type="GO" id="GO:0051539">
    <property type="term" value="F:4 iron, 4 sulfur cluster binding"/>
    <property type="evidence" value="ECO:0007669"/>
    <property type="project" value="UniProtKB-KW"/>
</dbReference>
<dbReference type="Pfam" id="PF22151">
    <property type="entry name" value="Fer4_NDSU1"/>
    <property type="match status" value="1"/>
</dbReference>
<evidence type="ECO:0000256" key="12">
    <source>
        <dbReference type="RuleBase" id="RU003525"/>
    </source>
</evidence>
<dbReference type="STRING" id="229919.GCA_001050195_02223"/>
<evidence type="ECO:0000313" key="17">
    <source>
        <dbReference type="Proteomes" id="UP000264141"/>
    </source>
</evidence>
<evidence type="ECO:0000256" key="11">
    <source>
        <dbReference type="ARBA" id="ARBA00047712"/>
    </source>
</evidence>
<dbReference type="SUPFAM" id="SSF50692">
    <property type="entry name" value="ADC-like"/>
    <property type="match status" value="1"/>
</dbReference>
<dbReference type="FunFam" id="3.10.20.740:FF:000005">
    <property type="entry name" value="NADH:ubiquinone oxidoreductase subunit"/>
    <property type="match status" value="1"/>
</dbReference>
<comment type="function">
    <text evidence="12">NDH-1 shuttles electrons from NADH, via FMN and iron-sulfur (Fe-S) centers, to quinones in the respiratory chain. Couples the redox reaction to proton translocation (for every two electrons transferred, four hydrogen ions are translocated across the cytoplasmic membrane), and thus conserves the redox energy in a proton gradient.</text>
</comment>
<dbReference type="InterPro" id="IPR006963">
    <property type="entry name" value="Mopterin_OxRdtase_4Fe-4S_dom"/>
</dbReference>
<dbReference type="GO" id="GO:0046872">
    <property type="term" value="F:metal ion binding"/>
    <property type="evidence" value="ECO:0007669"/>
    <property type="project" value="UniProtKB-UniRule"/>
</dbReference>
<proteinExistence type="inferred from homology"/>
<dbReference type="InterPro" id="IPR010228">
    <property type="entry name" value="NADH_UbQ_OxRdtase_Gsu"/>
</dbReference>
<dbReference type="PROSITE" id="PS51839">
    <property type="entry name" value="4FE4S_HC3"/>
    <property type="match status" value="1"/>
</dbReference>
<dbReference type="GO" id="GO:0042773">
    <property type="term" value="P:ATP synthesis coupled electron transport"/>
    <property type="evidence" value="ECO:0007669"/>
    <property type="project" value="InterPro"/>
</dbReference>
<evidence type="ECO:0000259" key="13">
    <source>
        <dbReference type="PROSITE" id="PS51085"/>
    </source>
</evidence>
<keyword evidence="8 12" id="KW-0408">Iron</keyword>
<dbReference type="Gene3D" id="3.30.70.20">
    <property type="match status" value="1"/>
</dbReference>
<keyword evidence="3 12" id="KW-0004">4Fe-4S</keyword>
<dbReference type="Gene3D" id="3.30.200.210">
    <property type="match status" value="1"/>
</dbReference>
<gene>
    <name evidence="16" type="primary">nuoG</name>
    <name evidence="16" type="ORF">DEQ80_12355</name>
</gene>
<name>A0A3D1JJ89_9CHLR</name>
<dbReference type="NCBIfam" id="TIGR01973">
    <property type="entry name" value="NuoG"/>
    <property type="match status" value="1"/>
</dbReference>
<evidence type="ECO:0000259" key="14">
    <source>
        <dbReference type="PROSITE" id="PS51669"/>
    </source>
</evidence>
<evidence type="ECO:0000256" key="2">
    <source>
        <dbReference type="ARBA" id="ARBA00005404"/>
    </source>
</evidence>
<dbReference type="OrthoDB" id="9803192at2"/>
<dbReference type="EMBL" id="DPBP01000048">
    <property type="protein sequence ID" value="HCE18640.1"/>
    <property type="molecule type" value="Genomic_DNA"/>
</dbReference>
<evidence type="ECO:0000313" key="16">
    <source>
        <dbReference type="EMBL" id="HCE18640.1"/>
    </source>
</evidence>
<feature type="domain" description="2Fe-2S ferredoxin-type" evidence="13">
    <location>
        <begin position="3"/>
        <end position="103"/>
    </location>
</feature>
<organism evidence="16 17">
    <name type="scientific">Anaerolinea thermolimosa</name>
    <dbReference type="NCBI Taxonomy" id="229919"/>
    <lineage>
        <taxon>Bacteria</taxon>
        <taxon>Bacillati</taxon>
        <taxon>Chloroflexota</taxon>
        <taxon>Anaerolineae</taxon>
        <taxon>Anaerolineales</taxon>
        <taxon>Anaerolineaceae</taxon>
        <taxon>Anaerolinea</taxon>
    </lineage>
</organism>
<protein>
    <recommendedName>
        <fullName evidence="12">NADH-quinone oxidoreductase</fullName>
        <ecNumber evidence="12">7.1.1.-</ecNumber>
    </recommendedName>
</protein>
<evidence type="ECO:0000256" key="1">
    <source>
        <dbReference type="ARBA" id="ARBA00001966"/>
    </source>
</evidence>
<dbReference type="InterPro" id="IPR006656">
    <property type="entry name" value="Mopterin_OxRdtase"/>
</dbReference>
<evidence type="ECO:0000259" key="15">
    <source>
        <dbReference type="PROSITE" id="PS51839"/>
    </source>
</evidence>
<dbReference type="GO" id="GO:0051537">
    <property type="term" value="F:2 iron, 2 sulfur cluster binding"/>
    <property type="evidence" value="ECO:0007669"/>
    <property type="project" value="UniProtKB-UniRule"/>
</dbReference>
<comment type="catalytic activity">
    <reaction evidence="11 12">
        <text>a quinone + NADH + 5 H(+)(in) = a quinol + NAD(+) + 4 H(+)(out)</text>
        <dbReference type="Rhea" id="RHEA:57888"/>
        <dbReference type="ChEBI" id="CHEBI:15378"/>
        <dbReference type="ChEBI" id="CHEBI:24646"/>
        <dbReference type="ChEBI" id="CHEBI:57540"/>
        <dbReference type="ChEBI" id="CHEBI:57945"/>
        <dbReference type="ChEBI" id="CHEBI:132124"/>
    </reaction>
</comment>
<dbReference type="CDD" id="cd00207">
    <property type="entry name" value="fer2"/>
    <property type="match status" value="1"/>
</dbReference>
<dbReference type="Proteomes" id="UP000264141">
    <property type="component" value="Unassembled WGS sequence"/>
</dbReference>
<dbReference type="PANTHER" id="PTHR43105">
    <property type="entry name" value="RESPIRATORY NITRATE REDUCTASE"/>
    <property type="match status" value="1"/>
</dbReference>
<keyword evidence="9 12" id="KW-0411">Iron-sulfur</keyword>
<dbReference type="SMART" id="SM00929">
    <property type="entry name" value="NADH-G_4Fe-4S_3"/>
    <property type="match status" value="1"/>
</dbReference>
<dbReference type="FunFam" id="3.30.70.20:FF:000002">
    <property type="entry name" value="NADH-ubiquinone oxidoreductase 75 kDa subunit"/>
    <property type="match status" value="1"/>
</dbReference>
<dbReference type="Pfam" id="PF13510">
    <property type="entry name" value="Fer2_4"/>
    <property type="match status" value="1"/>
</dbReference>
<evidence type="ECO:0000256" key="8">
    <source>
        <dbReference type="ARBA" id="ARBA00023004"/>
    </source>
</evidence>
<dbReference type="GO" id="GO:0008137">
    <property type="term" value="F:NADH dehydrogenase (ubiquinone) activity"/>
    <property type="evidence" value="ECO:0007669"/>
    <property type="project" value="UniProtKB-UniRule"/>
</dbReference>
<keyword evidence="10 12" id="KW-0520">NAD</keyword>
<dbReference type="InterPro" id="IPR054351">
    <property type="entry name" value="NADH_UbQ_OxRdtase_ferredoxin"/>
</dbReference>
<dbReference type="PROSITE" id="PS51669">
    <property type="entry name" value="4FE4S_MOW_BIS_MGD"/>
    <property type="match status" value="1"/>
</dbReference>
<comment type="similarity">
    <text evidence="2 12">Belongs to the complex I 75 kDa subunit family.</text>
</comment>
<accession>A0A3D1JJ89</accession>
<keyword evidence="4 12" id="KW-0001">2Fe-2S</keyword>
<evidence type="ECO:0000256" key="7">
    <source>
        <dbReference type="ARBA" id="ARBA00022967"/>
    </source>
</evidence>
<keyword evidence="6 12" id="KW-0479">Metal-binding</keyword>
<evidence type="ECO:0000256" key="4">
    <source>
        <dbReference type="ARBA" id="ARBA00022714"/>
    </source>
</evidence>
<dbReference type="SUPFAM" id="SSF54862">
    <property type="entry name" value="4Fe-4S ferredoxins"/>
    <property type="match status" value="1"/>
</dbReference>
<dbReference type="SUPFAM" id="SSF54292">
    <property type="entry name" value="2Fe-2S ferredoxin-like"/>
    <property type="match status" value="1"/>
</dbReference>
<dbReference type="GO" id="GO:0016020">
    <property type="term" value="C:membrane"/>
    <property type="evidence" value="ECO:0007669"/>
    <property type="project" value="InterPro"/>
</dbReference>
<dbReference type="InterPro" id="IPR000283">
    <property type="entry name" value="NADH_UbQ_OxRdtase_75kDa_su_CS"/>
</dbReference>
<dbReference type="InterPro" id="IPR009010">
    <property type="entry name" value="Asp_de-COase-like_dom_sf"/>
</dbReference>
<dbReference type="InterPro" id="IPR001041">
    <property type="entry name" value="2Fe-2S_ferredoxin-type"/>
</dbReference>
<keyword evidence="5 12" id="KW-0874">Quinone</keyword>
<dbReference type="EC" id="7.1.1.-" evidence="12"/>
<evidence type="ECO:0000256" key="10">
    <source>
        <dbReference type="ARBA" id="ARBA00023027"/>
    </source>
</evidence>
<dbReference type="AlphaFoldDB" id="A0A3D1JJ89"/>
<dbReference type="InterPro" id="IPR019574">
    <property type="entry name" value="NADH_UbQ_OxRdtase_Gsu_4Fe4S-bd"/>
</dbReference>
<dbReference type="Gene3D" id="3.10.20.740">
    <property type="match status" value="1"/>
</dbReference>
<sequence length="830" mass="90597">MPKEITLTIDGQTVSVPPGTLVVDAAKKIGIDIPVFCYHPKMEPVGMCRMCLVDIGRPMIDRASGQPVMDENGNPRIQFGPKLDTACTTPVTDGMVVITQSQKVASARKDVLEFLLTSHPLDCPICDKGGECPLQNLTMGYGPAESRFIFEEKMHLAKHVPLGELIYLDRERCIQCARCVRFENEIADDPVLGFSQRGRALQIVTFSQPGFDSIFSGNTTDICPVGALTTADFRFGARPWELKPAASLCNHCPVGCNLTVNVRREAAQGGKLVIKRVMPRQNENVNEIWLCDKGRFAYHYAESPNRLTRPMVRRGDELVTVSWEEALAAAADGIRSTGGELVALAGGRLPNEDLFTLRRLADTLGGKVLLSTCMGGGDLVSQVGLTPGSNLADLGKGDAILVIAADLHQQAPLWWLRLKAAAKRGASLIVAGARPTRLERFATRVIRYRYGEELDVIQQFLDGKFPEFSEAQNAVIFYGGEGMDMLGTSALAQACTGLLIQTGHFSRPNNGLVPVWLHANTQGAWELGIHPSGNLARNLAEAGTLYIVAADPAGDDPTLAEAMEKASFIIVQELFLTETARKAHVVFPAQAHFEREGTFTSGERRVQRFYPVIEPLPETRPDYAILAQLGEKLGLPLEGRAPALIFRDLATSVSSFRGLDYTRLAETAPQWPIVGRGDLYYGGTTYENREGLGCTLSAASQKEGWHPPATWAGRMPEHTFDLDRMNAEGLVWLVPVVRLYDHGTTVTPSTLLRERLARAEVSLHPATAERFNLKDGQPARLQLGGKEYSVPVRLDETLPEGAALIPRSCGLPVSSPHGVKLEPVIREIVS</sequence>
<dbReference type="Pfam" id="PF22117">
    <property type="entry name" value="Fer4_Nqo3"/>
    <property type="match status" value="1"/>
</dbReference>
<dbReference type="GO" id="GO:0048038">
    <property type="term" value="F:quinone binding"/>
    <property type="evidence" value="ECO:0007669"/>
    <property type="project" value="UniProtKB-UniRule"/>
</dbReference>
<keyword evidence="7 12" id="KW-1278">Translocase</keyword>
<dbReference type="InterPro" id="IPR050123">
    <property type="entry name" value="Prok_molybdopt-oxidoreductase"/>
</dbReference>
<evidence type="ECO:0000256" key="5">
    <source>
        <dbReference type="ARBA" id="ARBA00022719"/>
    </source>
</evidence>
<dbReference type="Gene3D" id="3.40.50.740">
    <property type="match status" value="1"/>
</dbReference>
<dbReference type="InterPro" id="IPR036010">
    <property type="entry name" value="2Fe-2S_ferredoxin-like_sf"/>
</dbReference>
<dbReference type="Gene3D" id="3.40.228.10">
    <property type="entry name" value="Dimethylsulfoxide Reductase, domain 2"/>
    <property type="match status" value="1"/>
</dbReference>
<comment type="cofactor">
    <cofactor evidence="12">
        <name>[2Fe-2S] cluster</name>
        <dbReference type="ChEBI" id="CHEBI:190135"/>
    </cofactor>
    <text evidence="12">Binds 1 [2Fe-2S] cluster per subunit.</text>
</comment>
<evidence type="ECO:0000256" key="6">
    <source>
        <dbReference type="ARBA" id="ARBA00022723"/>
    </source>
</evidence>
<dbReference type="Pfam" id="PF00384">
    <property type="entry name" value="Molybdopterin"/>
    <property type="match status" value="1"/>
</dbReference>
<comment type="cofactor">
    <cofactor evidence="1 12">
        <name>[4Fe-4S] cluster</name>
        <dbReference type="ChEBI" id="CHEBI:49883"/>
    </cofactor>
</comment>
<feature type="domain" description="4Fe-4S His(Cys)3-ligated-type" evidence="15">
    <location>
        <begin position="103"/>
        <end position="142"/>
    </location>
</feature>
<dbReference type="PANTHER" id="PTHR43105:SF12">
    <property type="entry name" value="NADH-QUINONE OXIDOREDUCTASE SUBUNIT G"/>
    <property type="match status" value="1"/>
</dbReference>
<reference evidence="16 17" key="1">
    <citation type="journal article" date="2018" name="Nat. Biotechnol.">
        <title>A standardized bacterial taxonomy based on genome phylogeny substantially revises the tree of life.</title>
        <authorList>
            <person name="Parks D.H."/>
            <person name="Chuvochina M."/>
            <person name="Waite D.W."/>
            <person name="Rinke C."/>
            <person name="Skarshewski A."/>
            <person name="Chaumeil P.A."/>
            <person name="Hugenholtz P."/>
        </authorList>
    </citation>
    <scope>NUCLEOTIDE SEQUENCE [LARGE SCALE GENOMIC DNA]</scope>
    <source>
        <strain evidence="16">UBA8781</strain>
    </source>
</reference>
<evidence type="ECO:0000256" key="9">
    <source>
        <dbReference type="ARBA" id="ARBA00023014"/>
    </source>
</evidence>
<dbReference type="RefSeq" id="WP_062193631.1">
    <property type="nucleotide sequence ID" value="NZ_DF967965.1"/>
</dbReference>
<dbReference type="PROSITE" id="PS00641">
    <property type="entry name" value="COMPLEX1_75K_1"/>
    <property type="match status" value="1"/>
</dbReference>
<dbReference type="PROSITE" id="PS00643">
    <property type="entry name" value="COMPLEX1_75K_3"/>
    <property type="match status" value="1"/>
</dbReference>
<dbReference type="PROSITE" id="PS00642">
    <property type="entry name" value="COMPLEX1_75K_2"/>
    <property type="match status" value="1"/>
</dbReference>
<dbReference type="SMART" id="SM00926">
    <property type="entry name" value="Molybdop_Fe4S4"/>
    <property type="match status" value="1"/>
</dbReference>